<sequence length="231" mass="26640">MRLPVKLTTVVSSMEKEKNVVASRAAAKSKEFEAVKSLLEAKPAVEHFRKKFELDLKEVAHSYHELRRRPQGTSHLDDHQRLLMALGHACAKNALTGHSNKFNIPPGLKYMEKLLPTSMLKEWRDVLEQNKFTALTLFEKMRFFINENRGKSFKMGIEEYYYMALGSEYLGRRRKIVGQKVPLFPLDSLHSLDPLAIEEWQVPLERERGQLDDELKVKAIEMAKGETLTLS</sequence>
<gene>
    <name evidence="1" type="ORF">PsorP6_013176</name>
</gene>
<reference evidence="1 2" key="1">
    <citation type="journal article" date="2022" name="bioRxiv">
        <title>The genome of the oomycete Peronosclerospora sorghi, a cosmopolitan pathogen of maize and sorghum, is inflated with dispersed pseudogenes.</title>
        <authorList>
            <person name="Fletcher K."/>
            <person name="Martin F."/>
            <person name="Isakeit T."/>
            <person name="Cavanaugh K."/>
            <person name="Magill C."/>
            <person name="Michelmore R."/>
        </authorList>
    </citation>
    <scope>NUCLEOTIDE SEQUENCE [LARGE SCALE GENOMIC DNA]</scope>
    <source>
        <strain evidence="1">P6</strain>
    </source>
</reference>
<evidence type="ECO:0000313" key="1">
    <source>
        <dbReference type="EMBL" id="KAI9917112.1"/>
    </source>
</evidence>
<name>A0ACC0WFF5_9STRA</name>
<accession>A0ACC0WFF5</accession>
<protein>
    <submittedName>
        <fullName evidence="1">Uncharacterized protein</fullName>
    </submittedName>
</protein>
<keyword evidence="2" id="KW-1185">Reference proteome</keyword>
<dbReference type="EMBL" id="CM047592">
    <property type="protein sequence ID" value="KAI9917112.1"/>
    <property type="molecule type" value="Genomic_DNA"/>
</dbReference>
<proteinExistence type="predicted"/>
<comment type="caution">
    <text evidence="1">The sequence shown here is derived from an EMBL/GenBank/DDBJ whole genome shotgun (WGS) entry which is preliminary data.</text>
</comment>
<organism evidence="1 2">
    <name type="scientific">Peronosclerospora sorghi</name>
    <dbReference type="NCBI Taxonomy" id="230839"/>
    <lineage>
        <taxon>Eukaryota</taxon>
        <taxon>Sar</taxon>
        <taxon>Stramenopiles</taxon>
        <taxon>Oomycota</taxon>
        <taxon>Peronosporomycetes</taxon>
        <taxon>Peronosporales</taxon>
        <taxon>Peronosporaceae</taxon>
        <taxon>Peronosclerospora</taxon>
    </lineage>
</organism>
<dbReference type="Proteomes" id="UP001163321">
    <property type="component" value="Chromosome 13"/>
</dbReference>
<evidence type="ECO:0000313" key="2">
    <source>
        <dbReference type="Proteomes" id="UP001163321"/>
    </source>
</evidence>